<dbReference type="InterPro" id="IPR036953">
    <property type="entry name" value="GreA/GreB_C_sf"/>
</dbReference>
<organism evidence="1 2">
    <name type="scientific">Mesorhizobium australicum</name>
    <dbReference type="NCBI Taxonomy" id="536018"/>
    <lineage>
        <taxon>Bacteria</taxon>
        <taxon>Pseudomonadati</taxon>
        <taxon>Pseudomonadota</taxon>
        <taxon>Alphaproteobacteria</taxon>
        <taxon>Hyphomicrobiales</taxon>
        <taxon>Phyllobacteriaceae</taxon>
        <taxon>Mesorhizobium</taxon>
    </lineage>
</organism>
<dbReference type="Gene3D" id="3.10.50.30">
    <property type="entry name" value="Transcription elongation factor, GreA/GreB, C-terminal domain"/>
    <property type="match status" value="1"/>
</dbReference>
<evidence type="ECO:0000313" key="2">
    <source>
        <dbReference type="Proteomes" id="UP000193083"/>
    </source>
</evidence>
<reference evidence="1 2" key="1">
    <citation type="submission" date="2017-04" db="EMBL/GenBank/DDBJ databases">
        <authorList>
            <person name="Afonso C.L."/>
            <person name="Miller P.J."/>
            <person name="Scott M.A."/>
            <person name="Spackman E."/>
            <person name="Goraichik I."/>
            <person name="Dimitrov K.M."/>
            <person name="Suarez D.L."/>
            <person name="Swayne D.E."/>
        </authorList>
    </citation>
    <scope>NUCLEOTIDE SEQUENCE [LARGE SCALE GENOMIC DNA]</scope>
    <source>
        <strain evidence="1 2">B5P</strain>
    </source>
</reference>
<accession>A0A1X7N6L7</accession>
<dbReference type="EMBL" id="FXBL01000004">
    <property type="protein sequence ID" value="SMH32161.1"/>
    <property type="molecule type" value="Genomic_DNA"/>
</dbReference>
<dbReference type="GO" id="GO:0016301">
    <property type="term" value="F:kinase activity"/>
    <property type="evidence" value="ECO:0007669"/>
    <property type="project" value="UniProtKB-KW"/>
</dbReference>
<keyword evidence="1" id="KW-0808">Transferase</keyword>
<evidence type="ECO:0000313" key="1">
    <source>
        <dbReference type="EMBL" id="SMH32161.1"/>
    </source>
</evidence>
<dbReference type="GO" id="GO:0032784">
    <property type="term" value="P:regulation of DNA-templated transcription elongation"/>
    <property type="evidence" value="ECO:0007669"/>
    <property type="project" value="InterPro"/>
</dbReference>
<keyword evidence="1" id="KW-0418">Kinase</keyword>
<dbReference type="RefSeq" id="WP_085463355.1">
    <property type="nucleotide sequence ID" value="NZ_FXBL01000004.1"/>
</dbReference>
<gene>
    <name evidence="1" type="ORF">SAMN02982922_1250</name>
</gene>
<sequence length="171" mass="18269">MPGIPISRITTKDIAILETMLSRYNGSCRHFAALLRRKVDSSAIYLRDDIPPDTVTLNSSVAYSVGTAVAGPHLVVQGEIEDLPAFAVSIHSLRGLALLGMSEGESVDVPVSDTESERLYVDTVLSQPEAEANLALRRPAGLLHASNVLPLRMRRSGRDAPDGDDPGPQAA</sequence>
<dbReference type="GO" id="GO:0003677">
    <property type="term" value="F:DNA binding"/>
    <property type="evidence" value="ECO:0007669"/>
    <property type="project" value="InterPro"/>
</dbReference>
<dbReference type="Proteomes" id="UP000193083">
    <property type="component" value="Unassembled WGS sequence"/>
</dbReference>
<name>A0A1X7N6L7_9HYPH</name>
<proteinExistence type="predicted"/>
<dbReference type="AlphaFoldDB" id="A0A1X7N6L7"/>
<keyword evidence="2" id="KW-1185">Reference proteome</keyword>
<protein>
    <submittedName>
        <fullName evidence="1">Regulator of nucleoside diphosphate kinase</fullName>
    </submittedName>
</protein>
<dbReference type="OrthoDB" id="7873913at2"/>